<organism evidence="1">
    <name type="scientific">Bacillus sp. BS1807G30</name>
    <dbReference type="NCBI Taxonomy" id="3153756"/>
    <lineage>
        <taxon>Bacteria</taxon>
        <taxon>Bacillati</taxon>
        <taxon>Bacillota</taxon>
        <taxon>Bacilli</taxon>
        <taxon>Bacillales</taxon>
        <taxon>Bacillaceae</taxon>
        <taxon>Bacillus</taxon>
    </lineage>
</organism>
<evidence type="ECO:0000313" key="1">
    <source>
        <dbReference type="EMBL" id="XBM04388.1"/>
    </source>
</evidence>
<proteinExistence type="predicted"/>
<sequence>MKLYSIYEFPPSLEELEELIKLIDLSSSLPLEKLRVITSQLYGKRMSRTNILIKELVKLGLIEGRSVVNLTWEAQLYVDLNRKLDKLLLHNVYKINDLFESCKLICKIDPKLKMTTSSLYKEILKYGYVEENIRTVTEKLYAIKRLIKAVQRESVFNPFLEYEEYIEFLSVFKNEYLIHVGEYGKNASITILYEALKNYGYEKEKFKRNLELLYSDPIFATYTSFSTVNVDFAKNDYFQIKDESFYYIKIKKSFLKKEG</sequence>
<protein>
    <submittedName>
        <fullName evidence="1">Uncharacterized protein</fullName>
    </submittedName>
</protein>
<dbReference type="RefSeq" id="WP_348936429.1">
    <property type="nucleotide sequence ID" value="NZ_CP157353.1"/>
</dbReference>
<name>A0AAU7FLC8_9BACI</name>
<gene>
    <name evidence="1" type="ORF">ABG082_01090</name>
</gene>
<dbReference type="AlphaFoldDB" id="A0AAU7FLC8"/>
<accession>A0AAU7FLC8</accession>
<reference evidence="1" key="1">
    <citation type="submission" date="2024-05" db="EMBL/GenBank/DDBJ databases">
        <authorList>
            <person name="Liu Z."/>
        </authorList>
    </citation>
    <scope>NUCLEOTIDE SEQUENCE</scope>
    <source>
        <strain evidence="1">BS1807G30</strain>
    </source>
</reference>
<dbReference type="EMBL" id="CP157353">
    <property type="protein sequence ID" value="XBM04388.1"/>
    <property type="molecule type" value="Genomic_DNA"/>
</dbReference>